<evidence type="ECO:0000256" key="11">
    <source>
        <dbReference type="ARBA" id="ARBA00043078"/>
    </source>
</evidence>
<evidence type="ECO:0000256" key="2">
    <source>
        <dbReference type="ARBA" id="ARBA00022475"/>
    </source>
</evidence>
<feature type="transmembrane region" description="Helical" evidence="12">
    <location>
        <begin position="492"/>
        <end position="509"/>
    </location>
</feature>
<keyword evidence="4 12" id="KW-0472">Membrane</keyword>
<dbReference type="InterPro" id="IPR050732">
    <property type="entry name" value="Beta-glucan_modifiers"/>
</dbReference>
<sequence>MLKPAALWRYSIFNLILLALLALWFWQQNQAVPLAEPELPANGKLHCVSYAPYYGKGETPFIASTVAEKSRIEKDLRLLSERFDCVRTYSVKQGLNHVPEVAEALGMKVLLGAWIGYLKPENDKEFESAIELANRYPDTVKGLIIGNEVLLRKEQTEDVMLAYLEEAQRRTEVPVTYADVWEFWLKHPKLEQAVDYITVHILPYWEDNPQSVDKAIHHAETVMEKLGTTFSKPLFIGETGWPSVGKHRNDSVPSLVNQAGYIRQFVQTAHDKGWHYNLIEAVDQPWKRDLEGTVGGYWGLYDTELNSKFSFTGPVAERHDGFAPVCWGFAGFVVFIILTLLRRERRLPALVAMGSLGVLTGATAYIQWDYLVAACRDLSEWLVLIGITVTGVLAMLNMPTLLARGQNRLAHSLLFILVLAAMVTSFLLIPKMSFIPRDIELHPMIGYLIYMMDGRYRNFPLALYALPALQFSIGFALLGILHRTTFARYRRLNIIAIAAALLCLILEPLNTHALLWLGVVLLLAYASWPLTERRN</sequence>
<dbReference type="RefSeq" id="WP_089374845.1">
    <property type="nucleotide sequence ID" value="NZ_FZOA01000002.1"/>
</dbReference>
<feature type="transmembrane region" description="Helical" evidence="12">
    <location>
        <begin position="461"/>
        <end position="480"/>
    </location>
</feature>
<dbReference type="GO" id="GO:0000272">
    <property type="term" value="P:polysaccharide catabolic process"/>
    <property type="evidence" value="ECO:0007669"/>
    <property type="project" value="UniProtKB-KW"/>
</dbReference>
<keyword evidence="14" id="KW-1185">Reference proteome</keyword>
<comment type="subcellular location">
    <subcellularLocation>
        <location evidence="1">Cell membrane</location>
    </subcellularLocation>
</comment>
<evidence type="ECO:0000256" key="6">
    <source>
        <dbReference type="ARBA" id="ARBA00023277"/>
    </source>
</evidence>
<gene>
    <name evidence="13" type="ORF">SAMN05192560_0710</name>
</gene>
<dbReference type="InterPro" id="IPR017853">
    <property type="entry name" value="GH"/>
</dbReference>
<feature type="transmembrane region" description="Helical" evidence="12">
    <location>
        <begin position="378"/>
        <end position="397"/>
    </location>
</feature>
<keyword evidence="6" id="KW-0119">Carbohydrate metabolism</keyword>
<proteinExistence type="predicted"/>
<dbReference type="GO" id="GO:0071555">
    <property type="term" value="P:cell wall organization"/>
    <property type="evidence" value="ECO:0007669"/>
    <property type="project" value="UniProtKB-KW"/>
</dbReference>
<evidence type="ECO:0000256" key="7">
    <source>
        <dbReference type="ARBA" id="ARBA00023316"/>
    </source>
</evidence>
<feature type="transmembrane region" description="Helical" evidence="12">
    <location>
        <begin position="321"/>
        <end position="340"/>
    </location>
</feature>
<evidence type="ECO:0000256" key="3">
    <source>
        <dbReference type="ARBA" id="ARBA00022801"/>
    </source>
</evidence>
<evidence type="ECO:0000313" key="13">
    <source>
        <dbReference type="EMBL" id="SNR71933.1"/>
    </source>
</evidence>
<protein>
    <recommendedName>
        <fullName evidence="11">Endo-1,3-beta-glucanase btgC</fullName>
    </recommendedName>
    <alternativeName>
        <fullName evidence="10">Laminarinase btgC</fullName>
    </alternativeName>
</protein>
<keyword evidence="7" id="KW-0961">Cell wall biogenesis/degradation</keyword>
<dbReference type="PANTHER" id="PTHR16631:SF17">
    <property type="entry name" value="GLUCAN ENDO-1,3-BETA-GLUCOSIDASE BTGC"/>
    <property type="match status" value="1"/>
</dbReference>
<evidence type="ECO:0000256" key="12">
    <source>
        <dbReference type="SAM" id="Phobius"/>
    </source>
</evidence>
<accession>A0A238YMU5</accession>
<dbReference type="Gene3D" id="3.20.20.80">
    <property type="entry name" value="Glycosidases"/>
    <property type="match status" value="1"/>
</dbReference>
<dbReference type="OrthoDB" id="9806824at2"/>
<dbReference type="SUPFAM" id="SSF51445">
    <property type="entry name" value="(Trans)glycosidases"/>
    <property type="match status" value="1"/>
</dbReference>
<keyword evidence="12" id="KW-1133">Transmembrane helix</keyword>
<keyword evidence="12" id="KW-0812">Transmembrane</keyword>
<evidence type="ECO:0000256" key="5">
    <source>
        <dbReference type="ARBA" id="ARBA00023180"/>
    </source>
</evidence>
<keyword evidence="5" id="KW-0325">Glycoprotein</keyword>
<comment type="function">
    <text evidence="9">Glucanases play a role in cell expansion during growth, in cell-cell fusion during mating, and in spore release during sporulation. This enzyme may be involved in beta-glucan degradation. Active on laminarin and lichenan.</text>
</comment>
<dbReference type="GO" id="GO:0005886">
    <property type="term" value="C:plasma membrane"/>
    <property type="evidence" value="ECO:0007669"/>
    <property type="project" value="UniProtKB-SubCell"/>
</dbReference>
<feature type="transmembrane region" description="Helical" evidence="12">
    <location>
        <begin position="347"/>
        <end position="366"/>
    </location>
</feature>
<evidence type="ECO:0000256" key="10">
    <source>
        <dbReference type="ARBA" id="ARBA00042373"/>
    </source>
</evidence>
<evidence type="ECO:0000256" key="4">
    <source>
        <dbReference type="ARBA" id="ARBA00023136"/>
    </source>
</evidence>
<dbReference type="EMBL" id="FZOA01000002">
    <property type="protein sequence ID" value="SNR71933.1"/>
    <property type="molecule type" value="Genomic_DNA"/>
</dbReference>
<evidence type="ECO:0000256" key="8">
    <source>
        <dbReference type="ARBA" id="ARBA00023326"/>
    </source>
</evidence>
<evidence type="ECO:0000256" key="9">
    <source>
        <dbReference type="ARBA" id="ARBA00037649"/>
    </source>
</evidence>
<evidence type="ECO:0000313" key="14">
    <source>
        <dbReference type="Proteomes" id="UP000198305"/>
    </source>
</evidence>
<name>A0A238YMU5_9PROT</name>
<keyword evidence="3" id="KW-0378">Hydrolase</keyword>
<reference evidence="14" key="1">
    <citation type="submission" date="2017-06" db="EMBL/GenBank/DDBJ databases">
        <authorList>
            <person name="Varghese N."/>
            <person name="Submissions S."/>
        </authorList>
    </citation>
    <scope>NUCLEOTIDE SEQUENCE [LARGE SCALE GENOMIC DNA]</scope>
    <source>
        <strain evidence="14">Ca-68</strain>
    </source>
</reference>
<organism evidence="13 14">
    <name type="scientific">Methylobacillus rhizosphaerae</name>
    <dbReference type="NCBI Taxonomy" id="551994"/>
    <lineage>
        <taxon>Bacteria</taxon>
        <taxon>Pseudomonadati</taxon>
        <taxon>Pseudomonadota</taxon>
        <taxon>Betaproteobacteria</taxon>
        <taxon>Nitrosomonadales</taxon>
        <taxon>Methylophilaceae</taxon>
        <taxon>Methylobacillus</taxon>
    </lineage>
</organism>
<feature type="transmembrane region" description="Helical" evidence="12">
    <location>
        <begin position="409"/>
        <end position="429"/>
    </location>
</feature>
<keyword evidence="8" id="KW-0624">Polysaccharide degradation</keyword>
<evidence type="ECO:0000256" key="1">
    <source>
        <dbReference type="ARBA" id="ARBA00004236"/>
    </source>
</evidence>
<dbReference type="Proteomes" id="UP000198305">
    <property type="component" value="Unassembled WGS sequence"/>
</dbReference>
<dbReference type="PANTHER" id="PTHR16631">
    <property type="entry name" value="GLUCAN 1,3-BETA-GLUCOSIDASE"/>
    <property type="match status" value="1"/>
</dbReference>
<keyword evidence="2" id="KW-1003">Cell membrane</keyword>
<dbReference type="AlphaFoldDB" id="A0A238YMU5"/>
<dbReference type="GO" id="GO:0016787">
    <property type="term" value="F:hydrolase activity"/>
    <property type="evidence" value="ECO:0007669"/>
    <property type="project" value="UniProtKB-KW"/>
</dbReference>